<feature type="transmembrane region" description="Helical" evidence="1">
    <location>
        <begin position="200"/>
        <end position="219"/>
    </location>
</feature>
<keyword evidence="3" id="KW-1185">Reference proteome</keyword>
<reference evidence="3" key="1">
    <citation type="journal article" date="2014" name="Proc. Natl. Acad. Sci. U.S.A.">
        <title>Extensive sampling of basidiomycete genomes demonstrates inadequacy of the white-rot/brown-rot paradigm for wood decay fungi.</title>
        <authorList>
            <person name="Riley R."/>
            <person name="Salamov A.A."/>
            <person name="Brown D.W."/>
            <person name="Nagy L.G."/>
            <person name="Floudas D."/>
            <person name="Held B.W."/>
            <person name="Levasseur A."/>
            <person name="Lombard V."/>
            <person name="Morin E."/>
            <person name="Otillar R."/>
            <person name="Lindquist E.A."/>
            <person name="Sun H."/>
            <person name="LaButti K.M."/>
            <person name="Schmutz J."/>
            <person name="Jabbour D."/>
            <person name="Luo H."/>
            <person name="Baker S.E."/>
            <person name="Pisabarro A.G."/>
            <person name="Walton J.D."/>
            <person name="Blanchette R.A."/>
            <person name="Henrissat B."/>
            <person name="Martin F."/>
            <person name="Cullen D."/>
            <person name="Hibbett D.S."/>
            <person name="Grigoriev I.V."/>
        </authorList>
    </citation>
    <scope>NUCLEOTIDE SEQUENCE [LARGE SCALE GENOMIC DNA]</scope>
    <source>
        <strain evidence="3">CBS 339.88</strain>
    </source>
</reference>
<dbReference type="AlphaFoldDB" id="A0A067SBV0"/>
<dbReference type="HOGENOM" id="CLU_048458_0_0_1"/>
<dbReference type="OrthoDB" id="2923771at2759"/>
<keyword evidence="1" id="KW-0812">Transmembrane</keyword>
<evidence type="ECO:0000256" key="1">
    <source>
        <dbReference type="SAM" id="Phobius"/>
    </source>
</evidence>
<dbReference type="InterPro" id="IPR027948">
    <property type="entry name" value="DUF4436"/>
</dbReference>
<feature type="transmembrane region" description="Helical" evidence="1">
    <location>
        <begin position="269"/>
        <end position="289"/>
    </location>
</feature>
<evidence type="ECO:0000313" key="2">
    <source>
        <dbReference type="EMBL" id="KDR67422.1"/>
    </source>
</evidence>
<evidence type="ECO:0000313" key="3">
    <source>
        <dbReference type="Proteomes" id="UP000027222"/>
    </source>
</evidence>
<accession>A0A067SBV0</accession>
<dbReference type="STRING" id="685588.A0A067SBV0"/>
<keyword evidence="1" id="KW-1133">Transmembrane helix</keyword>
<name>A0A067SBV0_GALM3</name>
<proteinExistence type="predicted"/>
<protein>
    <submittedName>
        <fullName evidence="2">Uncharacterized protein</fullName>
    </submittedName>
</protein>
<gene>
    <name evidence="2" type="ORF">GALMADRAFT_1086258</name>
</gene>
<dbReference type="EMBL" id="KL142415">
    <property type="protein sequence ID" value="KDR67422.1"/>
    <property type="molecule type" value="Genomic_DNA"/>
</dbReference>
<organism evidence="2 3">
    <name type="scientific">Galerina marginata (strain CBS 339.88)</name>
    <dbReference type="NCBI Taxonomy" id="685588"/>
    <lineage>
        <taxon>Eukaryota</taxon>
        <taxon>Fungi</taxon>
        <taxon>Dikarya</taxon>
        <taxon>Basidiomycota</taxon>
        <taxon>Agaricomycotina</taxon>
        <taxon>Agaricomycetes</taxon>
        <taxon>Agaricomycetidae</taxon>
        <taxon>Agaricales</taxon>
        <taxon>Agaricineae</taxon>
        <taxon>Strophariaceae</taxon>
        <taxon>Galerina</taxon>
    </lineage>
</organism>
<sequence length="337" mass="37726">MQVKPLQFQAPPPSTYDLFIPDVSLIAEVISVDPISRTIVMNWYPKMTSENCSSNHSTAIDIYIPNTLLDMTSPSWTAQTVDQPAYRLNSTQICANVMQAYSSFRTITKLVASKEYLVLQVVEDQSSFQSYPFDVYLAPFAFYTRNQETGEVAALKISQAFGVAVNFKISLLNSFINIHGPGMEYLQIYLRVERSTATKIFVVVVAVMNWLTATVFLTICASTIVYSNPAIYSEMFVVPIGALFAFSSIRANLPGAPAGFGATIDMFTIVPVLVIMSACSFFLLLIVLYRRITADTRREKHGTVTNVWNLNNLAYQTSMVLLRIKVLLSRSLFFRQV</sequence>
<dbReference type="Pfam" id="PF14494">
    <property type="entry name" value="DUF4436"/>
    <property type="match status" value="1"/>
</dbReference>
<feature type="transmembrane region" description="Helical" evidence="1">
    <location>
        <begin position="231"/>
        <end position="249"/>
    </location>
</feature>
<dbReference type="Proteomes" id="UP000027222">
    <property type="component" value="Unassembled WGS sequence"/>
</dbReference>
<keyword evidence="1" id="KW-0472">Membrane</keyword>